<accession>A0A137NYZ8</accession>
<sequence>MASRMVSTMAREHMETSYGAEIHFIFYIIIIHGNFKAILHIPRKLLALKLFASTLLQQVFSQSINTSTLYRSCFHGTNWNCHNFDQSEYRSSAAITPSSASVEVVVTSLE</sequence>
<evidence type="ECO:0000256" key="1">
    <source>
        <dbReference type="SAM" id="Phobius"/>
    </source>
</evidence>
<dbReference type="Proteomes" id="UP000070444">
    <property type="component" value="Unassembled WGS sequence"/>
</dbReference>
<keyword evidence="1" id="KW-1133">Transmembrane helix</keyword>
<keyword evidence="1" id="KW-0472">Membrane</keyword>
<gene>
    <name evidence="2" type="ORF">CONCODRAFT_9918</name>
</gene>
<keyword evidence="1" id="KW-0812">Transmembrane</keyword>
<keyword evidence="3" id="KW-1185">Reference proteome</keyword>
<reference evidence="2 3" key="1">
    <citation type="journal article" date="2015" name="Genome Biol. Evol.">
        <title>Phylogenomic analyses indicate that early fungi evolved digesting cell walls of algal ancestors of land plants.</title>
        <authorList>
            <person name="Chang Y."/>
            <person name="Wang S."/>
            <person name="Sekimoto S."/>
            <person name="Aerts A.L."/>
            <person name="Choi C."/>
            <person name="Clum A."/>
            <person name="LaButti K.M."/>
            <person name="Lindquist E.A."/>
            <person name="Yee Ngan C."/>
            <person name="Ohm R.A."/>
            <person name="Salamov A.A."/>
            <person name="Grigoriev I.V."/>
            <person name="Spatafora J.W."/>
            <person name="Berbee M.L."/>
        </authorList>
    </citation>
    <scope>NUCLEOTIDE SEQUENCE [LARGE SCALE GENOMIC DNA]</scope>
    <source>
        <strain evidence="2 3">NRRL 28638</strain>
    </source>
</reference>
<name>A0A137NYZ8_CONC2</name>
<feature type="transmembrane region" description="Helical" evidence="1">
    <location>
        <begin position="20"/>
        <end position="39"/>
    </location>
</feature>
<evidence type="ECO:0000313" key="2">
    <source>
        <dbReference type="EMBL" id="KXN67918.1"/>
    </source>
</evidence>
<organism evidence="2 3">
    <name type="scientific">Conidiobolus coronatus (strain ATCC 28846 / CBS 209.66 / NRRL 28638)</name>
    <name type="common">Delacroixia coronata</name>
    <dbReference type="NCBI Taxonomy" id="796925"/>
    <lineage>
        <taxon>Eukaryota</taxon>
        <taxon>Fungi</taxon>
        <taxon>Fungi incertae sedis</taxon>
        <taxon>Zoopagomycota</taxon>
        <taxon>Entomophthoromycotina</taxon>
        <taxon>Entomophthoromycetes</taxon>
        <taxon>Entomophthorales</taxon>
        <taxon>Ancylistaceae</taxon>
        <taxon>Conidiobolus</taxon>
    </lineage>
</organism>
<dbReference type="EMBL" id="KQ964605">
    <property type="protein sequence ID" value="KXN67918.1"/>
    <property type="molecule type" value="Genomic_DNA"/>
</dbReference>
<dbReference type="AlphaFoldDB" id="A0A137NYZ8"/>
<protein>
    <submittedName>
        <fullName evidence="2">Uncharacterized protein</fullName>
    </submittedName>
</protein>
<proteinExistence type="predicted"/>
<evidence type="ECO:0000313" key="3">
    <source>
        <dbReference type="Proteomes" id="UP000070444"/>
    </source>
</evidence>